<organism evidence="1 3">
    <name type="scientific">Zizania palustris</name>
    <name type="common">Northern wild rice</name>
    <dbReference type="NCBI Taxonomy" id="103762"/>
    <lineage>
        <taxon>Eukaryota</taxon>
        <taxon>Viridiplantae</taxon>
        <taxon>Streptophyta</taxon>
        <taxon>Embryophyta</taxon>
        <taxon>Tracheophyta</taxon>
        <taxon>Spermatophyta</taxon>
        <taxon>Magnoliopsida</taxon>
        <taxon>Liliopsida</taxon>
        <taxon>Poales</taxon>
        <taxon>Poaceae</taxon>
        <taxon>BOP clade</taxon>
        <taxon>Oryzoideae</taxon>
        <taxon>Oryzeae</taxon>
        <taxon>Zizaniinae</taxon>
        <taxon>Zizania</taxon>
    </lineage>
</organism>
<evidence type="ECO:0000313" key="3">
    <source>
        <dbReference type="Proteomes" id="UP000729402"/>
    </source>
</evidence>
<reference evidence="1" key="1">
    <citation type="journal article" date="2021" name="bioRxiv">
        <title>Whole Genome Assembly and Annotation of Northern Wild Rice, Zizania palustris L., Supports a Whole Genome Duplication in the Zizania Genus.</title>
        <authorList>
            <person name="Haas M."/>
            <person name="Kono T."/>
            <person name="Macchietto M."/>
            <person name="Millas R."/>
            <person name="McGilp L."/>
            <person name="Shao M."/>
            <person name="Duquette J."/>
            <person name="Hirsch C.N."/>
            <person name="Kimball J."/>
        </authorList>
    </citation>
    <scope>NUCLEOTIDE SEQUENCE</scope>
    <source>
        <tissue evidence="1">Fresh leaf tissue</tissue>
    </source>
</reference>
<dbReference type="EMBL" id="JAAALK010001595">
    <property type="protein sequence ID" value="KAG8042773.1"/>
    <property type="molecule type" value="Genomic_DNA"/>
</dbReference>
<sequence>MGTPRQSSPLSRFAAAASCSSSRALSAPVLGGRMLWSAPVIATPASLLDFDADFLSRTQIGSLTNPWQDSDLWMIFVVVKIYSSATMGKGNKAEEGAPAWLCEVEDIKQRMDEMQLQINANAKKLYEQMQENAARV</sequence>
<name>A0A8J5RB91_ZIZPA</name>
<reference evidence="1" key="2">
    <citation type="submission" date="2021-02" db="EMBL/GenBank/DDBJ databases">
        <authorList>
            <person name="Kimball J.A."/>
            <person name="Haas M.W."/>
            <person name="Macchietto M."/>
            <person name="Kono T."/>
            <person name="Duquette J."/>
            <person name="Shao M."/>
        </authorList>
    </citation>
    <scope>NUCLEOTIDE SEQUENCE</scope>
    <source>
        <tissue evidence="1">Fresh leaf tissue</tissue>
    </source>
</reference>
<keyword evidence="3" id="KW-1185">Reference proteome</keyword>
<proteinExistence type="predicted"/>
<gene>
    <name evidence="2" type="ORF">GUJ93_ZPchr0004g38732</name>
    <name evidence="1" type="ORF">GUJ93_ZPchr0329g2895</name>
</gene>
<comment type="caution">
    <text evidence="1">The sequence shown here is derived from an EMBL/GenBank/DDBJ whole genome shotgun (WGS) entry which is preliminary data.</text>
</comment>
<accession>A0A8J5RB91</accession>
<evidence type="ECO:0000313" key="2">
    <source>
        <dbReference type="EMBL" id="KAG8065866.1"/>
    </source>
</evidence>
<dbReference type="EMBL" id="JAAALK010000285">
    <property type="protein sequence ID" value="KAG8065866.1"/>
    <property type="molecule type" value="Genomic_DNA"/>
</dbReference>
<protein>
    <submittedName>
        <fullName evidence="1">Uncharacterized protein</fullName>
    </submittedName>
</protein>
<dbReference type="Proteomes" id="UP000729402">
    <property type="component" value="Unassembled WGS sequence"/>
</dbReference>
<dbReference type="AlphaFoldDB" id="A0A8J5RB91"/>
<evidence type="ECO:0000313" key="1">
    <source>
        <dbReference type="EMBL" id="KAG8042773.1"/>
    </source>
</evidence>